<evidence type="ECO:0000256" key="6">
    <source>
        <dbReference type="SAM" id="MobiDB-lite"/>
    </source>
</evidence>
<dbReference type="PANTHER" id="PTHR21026">
    <property type="entry name" value="39S RIBOSOMAL PROTEIN L32, MITOCHONDRIAL"/>
    <property type="match status" value="1"/>
</dbReference>
<dbReference type="PANTHER" id="PTHR21026:SF2">
    <property type="entry name" value="LARGE RIBOSOMAL SUBUNIT PROTEIN BL32M"/>
    <property type="match status" value="1"/>
</dbReference>
<evidence type="ECO:0000256" key="4">
    <source>
        <dbReference type="ARBA" id="ARBA00023128"/>
    </source>
</evidence>
<keyword evidence="3" id="KW-0689">Ribosomal protein</keyword>
<dbReference type="AlphaFoldDB" id="A0A1R3HNL9"/>
<keyword evidence="4" id="KW-0496">Mitochondrion</keyword>
<name>A0A1R3HNL9_9ROSI</name>
<feature type="region of interest" description="Disordered" evidence="6">
    <location>
        <begin position="31"/>
        <end position="52"/>
    </location>
</feature>
<gene>
    <name evidence="7" type="ORF">COLO4_27991</name>
</gene>
<evidence type="ECO:0000256" key="1">
    <source>
        <dbReference type="ARBA" id="ARBA00004173"/>
    </source>
</evidence>
<dbReference type="GO" id="GO:0005762">
    <property type="term" value="C:mitochondrial large ribosomal subunit"/>
    <property type="evidence" value="ECO:0007669"/>
    <property type="project" value="TreeGrafter"/>
</dbReference>
<feature type="compositionally biased region" description="Pro residues" evidence="6">
    <location>
        <begin position="31"/>
        <end position="40"/>
    </location>
</feature>
<proteinExistence type="inferred from homology"/>
<keyword evidence="5" id="KW-0687">Ribonucleoprotein</keyword>
<evidence type="ECO:0000256" key="2">
    <source>
        <dbReference type="ARBA" id="ARBA00008560"/>
    </source>
</evidence>
<dbReference type="Proteomes" id="UP000187203">
    <property type="component" value="Unassembled WGS sequence"/>
</dbReference>
<comment type="subcellular location">
    <subcellularLocation>
        <location evidence="1">Mitochondrion</location>
    </subcellularLocation>
</comment>
<dbReference type="OrthoDB" id="2014905at2759"/>
<dbReference type="STRING" id="93759.A0A1R3HNL9"/>
<evidence type="ECO:0000313" key="8">
    <source>
        <dbReference type="Proteomes" id="UP000187203"/>
    </source>
</evidence>
<keyword evidence="8" id="KW-1185">Reference proteome</keyword>
<evidence type="ECO:0000256" key="3">
    <source>
        <dbReference type="ARBA" id="ARBA00022980"/>
    </source>
</evidence>
<organism evidence="7 8">
    <name type="scientific">Corchorus olitorius</name>
    <dbReference type="NCBI Taxonomy" id="93759"/>
    <lineage>
        <taxon>Eukaryota</taxon>
        <taxon>Viridiplantae</taxon>
        <taxon>Streptophyta</taxon>
        <taxon>Embryophyta</taxon>
        <taxon>Tracheophyta</taxon>
        <taxon>Spermatophyta</taxon>
        <taxon>Magnoliopsida</taxon>
        <taxon>eudicotyledons</taxon>
        <taxon>Gunneridae</taxon>
        <taxon>Pentapetalae</taxon>
        <taxon>rosids</taxon>
        <taxon>malvids</taxon>
        <taxon>Malvales</taxon>
        <taxon>Malvaceae</taxon>
        <taxon>Grewioideae</taxon>
        <taxon>Apeibeae</taxon>
        <taxon>Corchorus</taxon>
    </lineage>
</organism>
<reference evidence="8" key="1">
    <citation type="submission" date="2013-09" db="EMBL/GenBank/DDBJ databases">
        <title>Corchorus olitorius genome sequencing.</title>
        <authorList>
            <person name="Alam M."/>
            <person name="Haque M.S."/>
            <person name="Islam M.S."/>
            <person name="Emdad E.M."/>
            <person name="Islam M.M."/>
            <person name="Ahmed B."/>
            <person name="Halim A."/>
            <person name="Hossen Q.M.M."/>
            <person name="Hossain M.Z."/>
            <person name="Ahmed R."/>
            <person name="Khan M.M."/>
            <person name="Islam R."/>
            <person name="Rashid M.M."/>
            <person name="Khan S.A."/>
            <person name="Rahman M.S."/>
            <person name="Alam M."/>
            <person name="Yahiya A.S."/>
            <person name="Khan M.S."/>
            <person name="Azam M.S."/>
            <person name="Haque T."/>
            <person name="Lashkar M.Z.H."/>
            <person name="Akhand A.I."/>
            <person name="Morshed G."/>
            <person name="Roy S."/>
            <person name="Uddin K.S."/>
            <person name="Rabeya T."/>
            <person name="Hossain A.S."/>
            <person name="Chowdhury A."/>
            <person name="Snigdha A.R."/>
            <person name="Mortoza M.S."/>
            <person name="Matin S.A."/>
            <person name="Hoque S.M.E."/>
            <person name="Islam M.K."/>
            <person name="Roy D.K."/>
            <person name="Haider R."/>
            <person name="Moosa M.M."/>
            <person name="Elias S.M."/>
            <person name="Hasan A.M."/>
            <person name="Jahan S."/>
            <person name="Shafiuddin M."/>
            <person name="Mahmood N."/>
            <person name="Shommy N.S."/>
        </authorList>
    </citation>
    <scope>NUCLEOTIDE SEQUENCE [LARGE SCALE GENOMIC DNA]</scope>
    <source>
        <strain evidence="8">cv. O-4</strain>
    </source>
</reference>
<dbReference type="EMBL" id="AWUE01019720">
    <property type="protein sequence ID" value="OMO71884.1"/>
    <property type="molecule type" value="Genomic_DNA"/>
</dbReference>
<evidence type="ECO:0000256" key="5">
    <source>
        <dbReference type="ARBA" id="ARBA00023274"/>
    </source>
</evidence>
<evidence type="ECO:0000313" key="7">
    <source>
        <dbReference type="EMBL" id="OMO71884.1"/>
    </source>
</evidence>
<protein>
    <submittedName>
        <fullName evidence="7">Uncharacterized protein</fullName>
    </submittedName>
</protein>
<sequence length="110" mass="12618">MALRLALLKRTGEDSGSVLCLRRRFHASALPPPLDAPITPPTTSQPLVLPESHRIPDNNRYSDIRFRFESFPFGGFMELMVQKNRVSRHKRFIRNGPRALKHNSSFSFVD</sequence>
<dbReference type="GO" id="GO:0003735">
    <property type="term" value="F:structural constituent of ribosome"/>
    <property type="evidence" value="ECO:0007669"/>
    <property type="project" value="TreeGrafter"/>
</dbReference>
<accession>A0A1R3HNL9</accession>
<dbReference type="InterPro" id="IPR051991">
    <property type="entry name" value="Mitoribosomal_protein_bL32"/>
</dbReference>
<comment type="caution">
    <text evidence="7">The sequence shown here is derived from an EMBL/GenBank/DDBJ whole genome shotgun (WGS) entry which is preliminary data.</text>
</comment>
<comment type="similarity">
    <text evidence="2">Belongs to the bacterial ribosomal protein bL32 family.</text>
</comment>